<feature type="domain" description="VOC" evidence="1">
    <location>
        <begin position="3"/>
        <end position="116"/>
    </location>
</feature>
<keyword evidence="3" id="KW-1185">Reference proteome</keyword>
<evidence type="ECO:0000259" key="1">
    <source>
        <dbReference type="PROSITE" id="PS51819"/>
    </source>
</evidence>
<evidence type="ECO:0000313" key="3">
    <source>
        <dbReference type="Proteomes" id="UP001232245"/>
    </source>
</evidence>
<dbReference type="PANTHER" id="PTHR33993">
    <property type="entry name" value="GLYOXALASE-RELATED"/>
    <property type="match status" value="1"/>
</dbReference>
<dbReference type="PROSITE" id="PS51819">
    <property type="entry name" value="VOC"/>
    <property type="match status" value="1"/>
</dbReference>
<dbReference type="Proteomes" id="UP001232245">
    <property type="component" value="Unassembled WGS sequence"/>
</dbReference>
<dbReference type="RefSeq" id="WP_174881589.1">
    <property type="nucleotide sequence ID" value="NZ_CADEPK010000375.1"/>
</dbReference>
<proteinExistence type="predicted"/>
<dbReference type="InterPro" id="IPR037523">
    <property type="entry name" value="VOC_core"/>
</dbReference>
<dbReference type="Gene3D" id="3.10.180.10">
    <property type="entry name" value="2,3-Dihydroxybiphenyl 1,2-Dioxygenase, domain 1"/>
    <property type="match status" value="1"/>
</dbReference>
<dbReference type="Pfam" id="PF18029">
    <property type="entry name" value="Glyoxalase_6"/>
    <property type="match status" value="1"/>
</dbReference>
<gene>
    <name evidence="2" type="ORF">J2S02_002413</name>
</gene>
<name>A0ABT9Z3D1_9BACI</name>
<reference evidence="2 3" key="1">
    <citation type="submission" date="2023-07" db="EMBL/GenBank/DDBJ databases">
        <title>Genomic Encyclopedia of Type Strains, Phase IV (KMG-IV): sequencing the most valuable type-strain genomes for metagenomic binning, comparative biology and taxonomic classification.</title>
        <authorList>
            <person name="Goeker M."/>
        </authorList>
    </citation>
    <scope>NUCLEOTIDE SEQUENCE [LARGE SCALE GENOMIC DNA]</scope>
    <source>
        <strain evidence="2 3">DSM 17723</strain>
    </source>
</reference>
<dbReference type="GO" id="GO:0016829">
    <property type="term" value="F:lyase activity"/>
    <property type="evidence" value="ECO:0007669"/>
    <property type="project" value="UniProtKB-KW"/>
</dbReference>
<comment type="caution">
    <text evidence="2">The sequence shown here is derived from an EMBL/GenBank/DDBJ whole genome shotgun (WGS) entry which is preliminary data.</text>
</comment>
<keyword evidence="2" id="KW-0456">Lyase</keyword>
<dbReference type="SUPFAM" id="SSF54593">
    <property type="entry name" value="Glyoxalase/Bleomycin resistance protein/Dihydroxybiphenyl dioxygenase"/>
    <property type="match status" value="1"/>
</dbReference>
<organism evidence="2 3">
    <name type="scientific">Metabacillus niabensis</name>
    <dbReference type="NCBI Taxonomy" id="324854"/>
    <lineage>
        <taxon>Bacteria</taxon>
        <taxon>Bacillati</taxon>
        <taxon>Bacillota</taxon>
        <taxon>Bacilli</taxon>
        <taxon>Bacillales</taxon>
        <taxon>Bacillaceae</taxon>
        <taxon>Metabacillus</taxon>
    </lineage>
</organism>
<dbReference type="InterPro" id="IPR041581">
    <property type="entry name" value="Glyoxalase_6"/>
</dbReference>
<dbReference type="InterPro" id="IPR029068">
    <property type="entry name" value="Glyas_Bleomycin-R_OHBP_Dase"/>
</dbReference>
<dbReference type="InterPro" id="IPR052164">
    <property type="entry name" value="Anthracycline_SecMetBiosynth"/>
</dbReference>
<accession>A0ABT9Z3D1</accession>
<evidence type="ECO:0000313" key="2">
    <source>
        <dbReference type="EMBL" id="MDQ0226068.1"/>
    </source>
</evidence>
<sequence>MGEIVGFEISSQDPEKAITFYSNVFGWDIYEQNWDYWAISINKYSGEGSINAGISKGPVDFPHGTRMQIKVDSIDEAISKAKENGARVVRNKMEFDDFFLAYLIDPTGIGFGLIQSK</sequence>
<protein>
    <submittedName>
        <fullName evidence="2">Enzyme related to lactoylglutathione lyase</fullName>
    </submittedName>
</protein>
<dbReference type="EMBL" id="JAUSTZ010000004">
    <property type="protein sequence ID" value="MDQ0226068.1"/>
    <property type="molecule type" value="Genomic_DNA"/>
</dbReference>